<dbReference type="PANTHER" id="PTHR24034:SF194">
    <property type="entry name" value="LATENT-TRANSFORMING GROWTH FACTOR BETA-BINDING PROTEIN 4"/>
    <property type="match status" value="1"/>
</dbReference>
<dbReference type="InterPro" id="IPR018097">
    <property type="entry name" value="EGF_Ca-bd_CS"/>
</dbReference>
<dbReference type="GeneTree" id="ENSGT00940000158234"/>
<dbReference type="CDD" id="cd00054">
    <property type="entry name" value="EGF_CA"/>
    <property type="match status" value="14"/>
</dbReference>
<dbReference type="SUPFAM" id="SSF57196">
    <property type="entry name" value="EGF/Laminin"/>
    <property type="match status" value="9"/>
</dbReference>
<accession>A0A8C2X7N7</accession>
<comment type="caution">
    <text evidence="11">Lacks conserved residue(s) required for the propagation of feature annotation.</text>
</comment>
<feature type="compositionally biased region" description="Low complexity" evidence="12">
    <location>
        <begin position="1377"/>
        <end position="1392"/>
    </location>
</feature>
<keyword evidence="9" id="KW-0340">Growth factor binding</keyword>
<organism evidence="15 16">
    <name type="scientific">Cyclopterus lumpus</name>
    <name type="common">Lumpsucker</name>
    <dbReference type="NCBI Taxonomy" id="8103"/>
    <lineage>
        <taxon>Eukaryota</taxon>
        <taxon>Metazoa</taxon>
        <taxon>Chordata</taxon>
        <taxon>Craniata</taxon>
        <taxon>Vertebrata</taxon>
        <taxon>Euteleostomi</taxon>
        <taxon>Actinopterygii</taxon>
        <taxon>Neopterygii</taxon>
        <taxon>Teleostei</taxon>
        <taxon>Neoteleostei</taxon>
        <taxon>Acanthomorphata</taxon>
        <taxon>Eupercaria</taxon>
        <taxon>Perciformes</taxon>
        <taxon>Cottioidei</taxon>
        <taxon>Cottales</taxon>
        <taxon>Cyclopteridae</taxon>
        <taxon>Cyclopterus</taxon>
    </lineage>
</organism>
<dbReference type="InterPro" id="IPR050751">
    <property type="entry name" value="ECM_structural_protein"/>
</dbReference>
<feature type="region of interest" description="Disordered" evidence="12">
    <location>
        <begin position="426"/>
        <end position="445"/>
    </location>
</feature>
<dbReference type="PROSITE" id="PS00022">
    <property type="entry name" value="EGF_1"/>
    <property type="match status" value="1"/>
</dbReference>
<keyword evidence="5" id="KW-0732">Signal</keyword>
<dbReference type="FunFam" id="2.10.25.10:FF:000139">
    <property type="entry name" value="Fibulin-1"/>
    <property type="match status" value="1"/>
</dbReference>
<evidence type="ECO:0000256" key="2">
    <source>
        <dbReference type="ARBA" id="ARBA00022525"/>
    </source>
</evidence>
<dbReference type="SMART" id="SM00181">
    <property type="entry name" value="EGF"/>
    <property type="match status" value="21"/>
</dbReference>
<dbReference type="InterPro" id="IPR000742">
    <property type="entry name" value="EGF"/>
</dbReference>
<evidence type="ECO:0000256" key="5">
    <source>
        <dbReference type="ARBA" id="ARBA00022729"/>
    </source>
</evidence>
<evidence type="ECO:0000256" key="9">
    <source>
        <dbReference type="ARBA" id="ARBA00023183"/>
    </source>
</evidence>
<dbReference type="PROSITE" id="PS50026">
    <property type="entry name" value="EGF_3"/>
    <property type="match status" value="10"/>
</dbReference>
<feature type="domain" description="EGF-like" evidence="13">
    <location>
        <begin position="811"/>
        <end position="851"/>
    </location>
</feature>
<feature type="disulfide bond" evidence="11">
    <location>
        <begin position="91"/>
        <end position="100"/>
    </location>
</feature>
<feature type="domain" description="TB" evidence="14">
    <location>
        <begin position="336"/>
        <end position="392"/>
    </location>
</feature>
<feature type="domain" description="EGF-like" evidence="13">
    <location>
        <begin position="897"/>
        <end position="938"/>
    </location>
</feature>
<dbReference type="FunFam" id="2.10.25.10:FF:000005">
    <property type="entry name" value="Fibrillin 2"/>
    <property type="match status" value="4"/>
</dbReference>
<dbReference type="InterPro" id="IPR017878">
    <property type="entry name" value="TB_dom"/>
</dbReference>
<comment type="similarity">
    <text evidence="10">Belongs to the LTBP family.</text>
</comment>
<feature type="domain" description="EGF-like" evidence="13">
    <location>
        <begin position="69"/>
        <end position="101"/>
    </location>
</feature>
<dbReference type="InterPro" id="IPR009030">
    <property type="entry name" value="Growth_fac_rcpt_cys_sf"/>
</dbReference>
<dbReference type="Pfam" id="PF00683">
    <property type="entry name" value="TB"/>
    <property type="match status" value="4"/>
</dbReference>
<dbReference type="SUPFAM" id="SSF57581">
    <property type="entry name" value="TB module/8-cys domain"/>
    <property type="match status" value="4"/>
</dbReference>
<feature type="disulfide bond" evidence="11">
    <location>
        <begin position="73"/>
        <end position="83"/>
    </location>
</feature>
<feature type="disulfide bond" evidence="11">
    <location>
        <begin position="657"/>
        <end position="667"/>
    </location>
</feature>
<dbReference type="InterPro" id="IPR001881">
    <property type="entry name" value="EGF-like_Ca-bd_dom"/>
</dbReference>
<keyword evidence="3" id="KW-0272">Extracellular matrix</keyword>
<dbReference type="SUPFAM" id="SSF57184">
    <property type="entry name" value="Growth factor receptor domain"/>
    <property type="match status" value="5"/>
</dbReference>
<evidence type="ECO:0000256" key="1">
    <source>
        <dbReference type="ARBA" id="ARBA00004498"/>
    </source>
</evidence>
<feature type="domain" description="EGF-like" evidence="13">
    <location>
        <begin position="1019"/>
        <end position="1060"/>
    </location>
</feature>
<keyword evidence="6" id="KW-0677">Repeat</keyword>
<dbReference type="InterPro" id="IPR036773">
    <property type="entry name" value="TB_dom_sf"/>
</dbReference>
<dbReference type="Gene3D" id="3.90.290.10">
    <property type="entry name" value="TGF-beta binding (TB) domain"/>
    <property type="match status" value="4"/>
</dbReference>
<feature type="domain" description="TB" evidence="14">
    <location>
        <begin position="224"/>
        <end position="265"/>
    </location>
</feature>
<dbReference type="PANTHER" id="PTHR24034">
    <property type="entry name" value="EGF-LIKE DOMAIN-CONTAINING PROTEIN"/>
    <property type="match status" value="1"/>
</dbReference>
<evidence type="ECO:0000256" key="4">
    <source>
        <dbReference type="ARBA" id="ARBA00022536"/>
    </source>
</evidence>
<feature type="domain" description="EGF-like" evidence="13">
    <location>
        <begin position="575"/>
        <end position="612"/>
    </location>
</feature>
<dbReference type="GO" id="GO:0005509">
    <property type="term" value="F:calcium ion binding"/>
    <property type="evidence" value="ECO:0007669"/>
    <property type="project" value="InterPro"/>
</dbReference>
<feature type="domain" description="EGF-like" evidence="13">
    <location>
        <begin position="1231"/>
        <end position="1266"/>
    </location>
</feature>
<feature type="compositionally biased region" description="Pro residues" evidence="12">
    <location>
        <begin position="1366"/>
        <end position="1376"/>
    </location>
</feature>
<keyword evidence="2" id="KW-0964">Secreted</keyword>
<feature type="domain" description="EGF-like" evidence="13">
    <location>
        <begin position="533"/>
        <end position="574"/>
    </location>
</feature>
<dbReference type="FunFam" id="2.10.25.10:FF:000002">
    <property type="entry name" value="Latent-transforming growth factor beta-binding protein 3"/>
    <property type="match status" value="1"/>
</dbReference>
<dbReference type="InterPro" id="IPR049883">
    <property type="entry name" value="NOTCH1_EGF-like"/>
</dbReference>
<dbReference type="PROSITE" id="PS51364">
    <property type="entry name" value="TB"/>
    <property type="match status" value="4"/>
</dbReference>
<feature type="domain" description="EGF-like" evidence="13">
    <location>
        <begin position="653"/>
        <end position="690"/>
    </location>
</feature>
<feature type="domain" description="TB" evidence="14">
    <location>
        <begin position="1119"/>
        <end position="1170"/>
    </location>
</feature>
<feature type="region of interest" description="Disordered" evidence="12">
    <location>
        <begin position="1327"/>
        <end position="1347"/>
    </location>
</feature>
<feature type="region of interest" description="Disordered" evidence="12">
    <location>
        <begin position="467"/>
        <end position="486"/>
    </location>
</feature>
<feature type="disulfide bond" evidence="11">
    <location>
        <begin position="579"/>
        <end position="589"/>
    </location>
</feature>
<dbReference type="Pfam" id="PF07645">
    <property type="entry name" value="EGF_CA"/>
    <property type="match status" value="18"/>
</dbReference>
<proteinExistence type="inferred from homology"/>
<evidence type="ECO:0000313" key="15">
    <source>
        <dbReference type="Ensembl" id="ENSCLMP00005011168.1"/>
    </source>
</evidence>
<evidence type="ECO:0000259" key="14">
    <source>
        <dbReference type="PROSITE" id="PS51364"/>
    </source>
</evidence>
<feature type="region of interest" description="Disordered" evidence="12">
    <location>
        <begin position="1360"/>
        <end position="1425"/>
    </location>
</feature>
<feature type="compositionally biased region" description="Polar residues" evidence="12">
    <location>
        <begin position="433"/>
        <end position="444"/>
    </location>
</feature>
<reference evidence="15" key="1">
    <citation type="submission" date="2025-08" db="UniProtKB">
        <authorList>
            <consortium name="Ensembl"/>
        </authorList>
    </citation>
    <scope>IDENTIFICATION</scope>
</reference>
<dbReference type="PROSITE" id="PS01186">
    <property type="entry name" value="EGF_2"/>
    <property type="match status" value="8"/>
</dbReference>
<dbReference type="PROSITE" id="PS00010">
    <property type="entry name" value="ASX_HYDROXYL"/>
    <property type="match status" value="10"/>
</dbReference>
<evidence type="ECO:0000256" key="3">
    <source>
        <dbReference type="ARBA" id="ARBA00022530"/>
    </source>
</evidence>
<reference evidence="15" key="2">
    <citation type="submission" date="2025-09" db="UniProtKB">
        <authorList>
            <consortium name="Ensembl"/>
        </authorList>
    </citation>
    <scope>IDENTIFICATION</scope>
</reference>
<keyword evidence="8" id="KW-0325">Glycoprotein</keyword>
<protein>
    <submittedName>
        <fullName evidence="15">Si:cabz01070274.1</fullName>
    </submittedName>
</protein>
<dbReference type="SMART" id="SM00179">
    <property type="entry name" value="EGF_CA"/>
    <property type="match status" value="20"/>
</dbReference>
<evidence type="ECO:0000256" key="12">
    <source>
        <dbReference type="SAM" id="MobiDB-lite"/>
    </source>
</evidence>
<evidence type="ECO:0000256" key="11">
    <source>
        <dbReference type="PROSITE-ProRule" id="PRU00076"/>
    </source>
</evidence>
<feature type="domain" description="EGF-like" evidence="13">
    <location>
        <begin position="1481"/>
        <end position="1525"/>
    </location>
</feature>
<dbReference type="Gene3D" id="2.10.25.10">
    <property type="entry name" value="Laminin"/>
    <property type="match status" value="20"/>
</dbReference>
<name>A0A8C2X7N7_CYCLU</name>
<evidence type="ECO:0000256" key="8">
    <source>
        <dbReference type="ARBA" id="ARBA00023180"/>
    </source>
</evidence>
<dbReference type="FunFam" id="2.10.25.10:FF:000056">
    <property type="entry name" value="Latent-transforming growth factor beta-binding protein 3 isoform 2"/>
    <property type="match status" value="1"/>
</dbReference>
<comment type="subcellular location">
    <subcellularLocation>
        <location evidence="1">Secreted</location>
        <location evidence="1">Extracellular space</location>
        <location evidence="1">Extracellular matrix</location>
    </subcellularLocation>
</comment>
<dbReference type="PROSITE" id="PS01187">
    <property type="entry name" value="EGF_CA"/>
    <property type="match status" value="9"/>
</dbReference>
<feature type="domain" description="EGF-like" evidence="13">
    <location>
        <begin position="286"/>
        <end position="322"/>
    </location>
</feature>
<evidence type="ECO:0000256" key="7">
    <source>
        <dbReference type="ARBA" id="ARBA00023157"/>
    </source>
</evidence>
<evidence type="ECO:0000259" key="13">
    <source>
        <dbReference type="PROSITE" id="PS50026"/>
    </source>
</evidence>
<dbReference type="FunFam" id="2.10.25.10:FF:000046">
    <property type="entry name" value="Latent-transforming growth factor beta-binding protein 1 isoform x2"/>
    <property type="match status" value="1"/>
</dbReference>
<keyword evidence="16" id="KW-1185">Reference proteome</keyword>
<evidence type="ECO:0000256" key="6">
    <source>
        <dbReference type="ARBA" id="ARBA00022737"/>
    </source>
</evidence>
<dbReference type="FunFam" id="2.10.25.10:FF:000019">
    <property type="entry name" value="latent-transforming growth factor beta-binding protein 1 isoform X2"/>
    <property type="match status" value="2"/>
</dbReference>
<dbReference type="Ensembl" id="ENSCLMT00005012035.1">
    <property type="protein sequence ID" value="ENSCLMP00005011168.1"/>
    <property type="gene ID" value="ENSCLMG00005006064.1"/>
</dbReference>
<dbReference type="GO" id="GO:0019838">
    <property type="term" value="F:growth factor binding"/>
    <property type="evidence" value="ECO:0007669"/>
    <property type="project" value="UniProtKB-KW"/>
</dbReference>
<keyword evidence="4 11" id="KW-0245">EGF-like domain</keyword>
<feature type="disulfide bond" evidence="11">
    <location>
        <begin position="1235"/>
        <end position="1245"/>
    </location>
</feature>
<dbReference type="Proteomes" id="UP000694565">
    <property type="component" value="Unplaced"/>
</dbReference>
<sequence length="1527" mass="162814">VFSFLPSLFSSDGQTVSGGGAVERVKVMFTPTVCKVRCSQDRCVNYCERGNVTTLYSRRRDSSHGLGFRVFLCPLLCKNGGVCLQKDRCLCPPNFSGKFCQIPVAPVAPPASSSSGSTNEIVKPAMRSALADNQELTQSEFLLPLVCVYVCAAPGPSMVTVRVQHPPEASVNIHQVLKVSGSSPALRTLSSSSGSAGAPAPAVGGVQAQTVRGGGTFPQPTSFKYCFSQVTDGQCSSPLPGLRSLEICCGGVGKAWGTTDCVLCPDTTGKRCPVGFKGANGTQCVDVNECLQPGLCENGLCVNTRGSYSCVCRAGFILDASNGICISQTVISQEKGQCHRVLGWGLGPSSCSLPILRNITKQICCCSRVGKAWGPECQRCPYFGSVAFKEICPAGPGYHYSASALQFNQRVNEQLGSRGAQLVTHGHQESHGNHGNQGNSSRGSWPQLVEPQLVEPRRVLLQLVPAAPEPDPVPLSPARQTRPPPGPCTVRGVCESRPGVCGHGRCVEQPDIKHTCVCDEGYQTNGQRTSCQDVNECVQSAGVCAGGECVNTMGSFRCVCPPGYRSSSQQTRCQDVDECLQAPCSGGRCDNTPGSYRCVCRHGYRLSGNTCTDVDECEDSLQCPGQECINSLGSYRCVSCQSGFGLLNGLCSDVDECRQSPCANGRCDNTAGSYHCVCRHGYRLHNNTCTDVDECAEPSQCPGQMCVNTVGSYRCMSCQPGYTLTNRQCADVNECEDSESCAGRQCVNTEGSYSCEGCEEGYLSVAGVCADVDECVQGSQCPGQQCVNTVGSYRCVSCQPGYSSTDGSCQDVDECASVGACEAERVCVNTIGSFSCDCPPGYRTSDVDECVQGSQCPGQQCVNTVGSYRCVSCQPGYSSTDGSCQDCSDCCDCSDFYVDECASVGACEAERVCVNTIGSFSCDCPPGYRTSGLGRQCRGDYVDECVQGSQCPGQQCVNTVGSYRCVSCQPGYSSTDGSCQDVDECVQGSQCPGQQCVNTVGSYRCVSCQPGYSSTDGSYVDECTNQTLCGGHAYCQNLRGTYLCVCDQGFSSAPDGRSCEDEDECVSLPGVCGSARCENVEGSFMCECDRRGHEFDPGSRRCVNTEPRGTSTTPTSEQRECYYNLAEPGTCSLLASNTSQQECCCTLGEGWGLGCQYQGCPPTAHFLSLCPSGRGYLTTGAGAFSYTDVDECKRFHPEVCRSGVCVNNIPGYHCYCPSGYVYNSTLLECVDHDECEEESCVGGVCVNTVGSYYCSCPPPLVLDDTQRNCVNSSHLTVDENLSLCWQHVTADLVCQSPLLGAQVTFMDCCCLYGEGWGMECALCPPTDSGEDPETHRPDPGFYPEGGASLSYLLPADPRAERAFGVRPPPPSRPDGPPLSLAPLPGGPYQVEQQQEEEEGWRPGPPFPPFTERSRGGGGGRGGAPRRVYERRYESYAGLNAAEDCGILHGCENGRCIRVAEGYTCDCYQGYKLDMTSMTCTDVNECEDGVSVDFPCVNARCVNTDGSFSCVCRRGYDMSHRPNHCVAA</sequence>
<keyword evidence="7 11" id="KW-1015">Disulfide bond</keyword>
<dbReference type="InterPro" id="IPR000152">
    <property type="entry name" value="EGF-type_Asp/Asn_hydroxyl_site"/>
</dbReference>
<feature type="domain" description="TB" evidence="14">
    <location>
        <begin position="1282"/>
        <end position="1328"/>
    </location>
</feature>
<evidence type="ECO:0000256" key="10">
    <source>
        <dbReference type="ARBA" id="ARBA00038081"/>
    </source>
</evidence>
<evidence type="ECO:0000313" key="16">
    <source>
        <dbReference type="Proteomes" id="UP000694565"/>
    </source>
</evidence>
<dbReference type="FunFam" id="3.90.290.10:FF:000001">
    <property type="entry name" value="Latent-transforming growth factor beta-binding protein 3 isoform 1"/>
    <property type="match status" value="1"/>
</dbReference>
<dbReference type="FunFam" id="2.10.25.10:FF:000024">
    <property type="entry name" value="Putative latent-transforming growth factor beta-binding protein 2"/>
    <property type="match status" value="1"/>
</dbReference>